<evidence type="ECO:0008006" key="3">
    <source>
        <dbReference type="Google" id="ProtNLM"/>
    </source>
</evidence>
<dbReference type="OrthoDB" id="10348131at2759"/>
<gene>
    <name evidence="1" type="ORF">DFQ27_002813</name>
</gene>
<dbReference type="Proteomes" id="UP000807716">
    <property type="component" value="Unassembled WGS sequence"/>
</dbReference>
<evidence type="ECO:0000313" key="2">
    <source>
        <dbReference type="Proteomes" id="UP000807716"/>
    </source>
</evidence>
<evidence type="ECO:0000313" key="1">
    <source>
        <dbReference type="EMBL" id="KAG0261656.1"/>
    </source>
</evidence>
<organism evidence="1 2">
    <name type="scientific">Actinomortierella ambigua</name>
    <dbReference type="NCBI Taxonomy" id="1343610"/>
    <lineage>
        <taxon>Eukaryota</taxon>
        <taxon>Fungi</taxon>
        <taxon>Fungi incertae sedis</taxon>
        <taxon>Mucoromycota</taxon>
        <taxon>Mortierellomycotina</taxon>
        <taxon>Mortierellomycetes</taxon>
        <taxon>Mortierellales</taxon>
        <taxon>Mortierellaceae</taxon>
        <taxon>Actinomortierella</taxon>
    </lineage>
</organism>
<name>A0A9P6U5N9_9FUNG</name>
<dbReference type="AlphaFoldDB" id="A0A9P6U5N9"/>
<protein>
    <recommendedName>
        <fullName evidence="3">BTB domain-containing protein</fullName>
    </recommendedName>
</protein>
<keyword evidence="2" id="KW-1185">Reference proteome</keyword>
<sequence>MSVNQHIRSFVDADKDTRMDGDLEMDSSTTPESLRIQCSRLDIAGTKSGQFDAWTFTLNLVDDEVIELVLTLKVMERGEMIQYKSLEVESTTYPGIMIYNRRLPLLENQSIMLVIGIQLNGPRSIFTEPMFCMAEKFYRDAGKTGNHIFRLTSTERGDIHRTQIAGHRTIMMTRPALARLIHESGFRRSGATVNPHQQAVSSMSVGLNFHIDHRVFREVVRYIYCRQRPENLMFDIALEGLPYGCWGSYFQILDTLGVQDLFELSLSVWRTYLTQESALQNYRLWAFRYPAIVQTLAQFVVAHASEPYEGHKMITYMTYVADRCSDVDFLPVEPHKTLMMHIAALKSAHDHLASEQ</sequence>
<comment type="caution">
    <text evidence="1">The sequence shown here is derived from an EMBL/GenBank/DDBJ whole genome shotgun (WGS) entry which is preliminary data.</text>
</comment>
<accession>A0A9P6U5N9</accession>
<reference evidence="1" key="1">
    <citation type="journal article" date="2020" name="Fungal Divers.">
        <title>Resolving the Mortierellaceae phylogeny through synthesis of multi-gene phylogenetics and phylogenomics.</title>
        <authorList>
            <person name="Vandepol N."/>
            <person name="Liber J."/>
            <person name="Desiro A."/>
            <person name="Na H."/>
            <person name="Kennedy M."/>
            <person name="Barry K."/>
            <person name="Grigoriev I.V."/>
            <person name="Miller A.N."/>
            <person name="O'Donnell K."/>
            <person name="Stajich J.E."/>
            <person name="Bonito G."/>
        </authorList>
    </citation>
    <scope>NUCLEOTIDE SEQUENCE</scope>
    <source>
        <strain evidence="1">BC1065</strain>
    </source>
</reference>
<proteinExistence type="predicted"/>
<dbReference type="EMBL" id="JAAAJB010000209">
    <property type="protein sequence ID" value="KAG0261656.1"/>
    <property type="molecule type" value="Genomic_DNA"/>
</dbReference>